<keyword evidence="1" id="KW-0472">Membrane</keyword>
<keyword evidence="2" id="KW-0614">Plasmid</keyword>
<dbReference type="InterPro" id="IPR007404">
    <property type="entry name" value="YdjM-like"/>
</dbReference>
<gene>
    <name evidence="2" type="ORF">AAGT77_20650</name>
</gene>
<keyword evidence="3" id="KW-1185">Reference proteome</keyword>
<feature type="transmembrane region" description="Helical" evidence="1">
    <location>
        <begin position="129"/>
        <end position="151"/>
    </location>
</feature>
<geneLocation type="plasmid" evidence="2 3">
    <name>unnamed2</name>
</geneLocation>
<proteinExistence type="predicted"/>
<evidence type="ECO:0000313" key="2">
    <source>
        <dbReference type="EMBL" id="XAF56167.1"/>
    </source>
</evidence>
<name>A0ABZ3E8Z0_9GAMM</name>
<evidence type="ECO:0000256" key="1">
    <source>
        <dbReference type="SAM" id="Phobius"/>
    </source>
</evidence>
<dbReference type="Pfam" id="PF04307">
    <property type="entry name" value="YdjM"/>
    <property type="match status" value="1"/>
</dbReference>
<reference evidence="2 3" key="1">
    <citation type="submission" date="2024-04" db="EMBL/GenBank/DDBJ databases">
        <title>Marinobacter sp. SBY-1.</title>
        <authorList>
            <person name="Pan C."/>
        </authorList>
    </citation>
    <scope>NUCLEOTIDE SEQUENCE [LARGE SCALE GENOMIC DNA]</scope>
    <source>
        <strain evidence="2 3">SBY-1</strain>
        <plasmid evidence="2 3">unnamed2</plasmid>
    </source>
</reference>
<dbReference type="RefSeq" id="WP_342632715.1">
    <property type="nucleotide sequence ID" value="NZ_CP152382.1"/>
</dbReference>
<dbReference type="PANTHER" id="PTHR35531">
    <property type="entry name" value="INNER MEMBRANE PROTEIN YBCI-RELATED"/>
    <property type="match status" value="1"/>
</dbReference>
<dbReference type="GO" id="GO:0016787">
    <property type="term" value="F:hydrolase activity"/>
    <property type="evidence" value="ECO:0007669"/>
    <property type="project" value="UniProtKB-KW"/>
</dbReference>
<keyword evidence="2" id="KW-0378">Hydrolase</keyword>
<accession>A0ABZ3E8Z0</accession>
<dbReference type="EMBL" id="CP152382">
    <property type="protein sequence ID" value="XAF56167.1"/>
    <property type="molecule type" value="Genomic_DNA"/>
</dbReference>
<dbReference type="Proteomes" id="UP001445268">
    <property type="component" value="Plasmid unnamed2"/>
</dbReference>
<evidence type="ECO:0000313" key="3">
    <source>
        <dbReference type="Proteomes" id="UP001445268"/>
    </source>
</evidence>
<sequence>MMAMSHVATSVVVWSLASQFTPLEPTPAAFLAVVVGSLLPDIDHPKSWLGRRLLFISAPLSLIVGHRGITHSLLAATALLFALFWWGALGGYVVASLCIGYLGHLAGDFLTKGGIPVFWPLKRRFSLPLFGTGGLTEFLFVVMAVGVAAAIQKEYWVNEVSAWLATGAMF</sequence>
<protein>
    <submittedName>
        <fullName evidence="2">Metal-dependent hydrolase</fullName>
    </submittedName>
</protein>
<organism evidence="2 3">
    <name type="scientific">Marinobacter alkaliphilus</name>
    <dbReference type="NCBI Taxonomy" id="254719"/>
    <lineage>
        <taxon>Bacteria</taxon>
        <taxon>Pseudomonadati</taxon>
        <taxon>Pseudomonadota</taxon>
        <taxon>Gammaproteobacteria</taxon>
        <taxon>Pseudomonadales</taxon>
        <taxon>Marinobacteraceae</taxon>
        <taxon>Marinobacter</taxon>
    </lineage>
</organism>
<keyword evidence="1" id="KW-1133">Transmembrane helix</keyword>
<keyword evidence="1" id="KW-0812">Transmembrane</keyword>
<dbReference type="PANTHER" id="PTHR35531:SF1">
    <property type="entry name" value="INNER MEMBRANE PROTEIN YBCI-RELATED"/>
    <property type="match status" value="1"/>
</dbReference>
<feature type="transmembrane region" description="Helical" evidence="1">
    <location>
        <begin position="78"/>
        <end position="102"/>
    </location>
</feature>